<sequence>MPFRLEELNGRVNLSTRAVGNTPTGGFYDASKPRVPRSVLMVVLEKLRSLITSYLIWSNISMPLKLMLRKPRLEEELTLQFFPESVEYNARRALRDL</sequence>
<organism evidence="1 2">
    <name type="scientific">Vaccinium darrowii</name>
    <dbReference type="NCBI Taxonomy" id="229202"/>
    <lineage>
        <taxon>Eukaryota</taxon>
        <taxon>Viridiplantae</taxon>
        <taxon>Streptophyta</taxon>
        <taxon>Embryophyta</taxon>
        <taxon>Tracheophyta</taxon>
        <taxon>Spermatophyta</taxon>
        <taxon>Magnoliopsida</taxon>
        <taxon>eudicotyledons</taxon>
        <taxon>Gunneridae</taxon>
        <taxon>Pentapetalae</taxon>
        <taxon>asterids</taxon>
        <taxon>Ericales</taxon>
        <taxon>Ericaceae</taxon>
        <taxon>Vaccinioideae</taxon>
        <taxon>Vaccinieae</taxon>
        <taxon>Vaccinium</taxon>
    </lineage>
</organism>
<keyword evidence="2" id="KW-1185">Reference proteome</keyword>
<reference evidence="1 2" key="1">
    <citation type="journal article" date="2021" name="Hortic Res">
        <title>High-quality reference genome and annotation aids understanding of berry development for evergreen blueberry (Vaccinium darrowii).</title>
        <authorList>
            <person name="Yu J."/>
            <person name="Hulse-Kemp A.M."/>
            <person name="Babiker E."/>
            <person name="Staton M."/>
        </authorList>
    </citation>
    <scope>NUCLEOTIDE SEQUENCE [LARGE SCALE GENOMIC DNA]</scope>
    <source>
        <strain evidence="2">cv. NJ 8807/NJ 8810</strain>
        <tissue evidence="1">Young leaf</tissue>
    </source>
</reference>
<name>A0ACB7YFJ1_9ERIC</name>
<accession>A0ACB7YFJ1</accession>
<gene>
    <name evidence="1" type="ORF">Vadar_022786</name>
</gene>
<dbReference type="EMBL" id="CM037158">
    <property type="protein sequence ID" value="KAH7852288.1"/>
    <property type="molecule type" value="Genomic_DNA"/>
</dbReference>
<evidence type="ECO:0000313" key="1">
    <source>
        <dbReference type="EMBL" id="KAH7852288.1"/>
    </source>
</evidence>
<dbReference type="Proteomes" id="UP000828048">
    <property type="component" value="Chromosome 8"/>
</dbReference>
<proteinExistence type="predicted"/>
<comment type="caution">
    <text evidence="1">The sequence shown here is derived from an EMBL/GenBank/DDBJ whole genome shotgun (WGS) entry which is preliminary data.</text>
</comment>
<evidence type="ECO:0000313" key="2">
    <source>
        <dbReference type="Proteomes" id="UP000828048"/>
    </source>
</evidence>
<protein>
    <submittedName>
        <fullName evidence="1">Uncharacterized protein</fullName>
    </submittedName>
</protein>